<protein>
    <submittedName>
        <fullName evidence="1">Uncharacterized protein</fullName>
    </submittedName>
</protein>
<sequence length="84" mass="10060">MKCTYKVIDSKDKERLFLFTKTYDFTSDTIENFEIKELKNNDEVPLIKLSFYVCTYPFDYLFQTMLEEAGIKIKSFKRLSDNES</sequence>
<proteinExistence type="predicted"/>
<evidence type="ECO:0000313" key="1">
    <source>
        <dbReference type="EMBL" id="DAD81862.1"/>
    </source>
</evidence>
<accession>A0A8S5MI17</accession>
<dbReference type="EMBL" id="BK014908">
    <property type="protein sequence ID" value="DAD81862.1"/>
    <property type="molecule type" value="Genomic_DNA"/>
</dbReference>
<name>A0A8S5MI17_9CAUD</name>
<reference evidence="1" key="1">
    <citation type="journal article" date="2021" name="Proc. Natl. Acad. Sci. U.S.A.">
        <title>A Catalog of Tens of Thousands of Viruses from Human Metagenomes Reveals Hidden Associations with Chronic Diseases.</title>
        <authorList>
            <person name="Tisza M.J."/>
            <person name="Buck C.B."/>
        </authorList>
    </citation>
    <scope>NUCLEOTIDE SEQUENCE</scope>
    <source>
        <strain evidence="1">CtvyM23</strain>
    </source>
</reference>
<organism evidence="1">
    <name type="scientific">Siphoviridae sp. ctvyM23</name>
    <dbReference type="NCBI Taxonomy" id="2826514"/>
    <lineage>
        <taxon>Viruses</taxon>
        <taxon>Duplodnaviria</taxon>
        <taxon>Heunggongvirae</taxon>
        <taxon>Uroviricota</taxon>
        <taxon>Caudoviricetes</taxon>
    </lineage>
</organism>